<dbReference type="EMBL" id="JHEG04000002">
    <property type="protein sequence ID" value="KAF3883810.1"/>
    <property type="molecule type" value="Genomic_DNA"/>
</dbReference>
<reference evidence="2" key="2">
    <citation type="submission" date="2019-11" db="EMBL/GenBank/DDBJ databases">
        <title>Improved Assembly of Tolypothrix boutellei genome.</title>
        <authorList>
            <person name="Sarangi A.N."/>
            <person name="Mukherjee M."/>
            <person name="Ghosh S."/>
            <person name="Singh D."/>
            <person name="Das A."/>
            <person name="Kant S."/>
            <person name="Prusty A."/>
            <person name="Tripathy S."/>
        </authorList>
    </citation>
    <scope>NUCLEOTIDE SEQUENCE</scope>
    <source>
        <strain evidence="2">VB521301</strain>
    </source>
</reference>
<dbReference type="AlphaFoldDB" id="A0A8S9STG8"/>
<comment type="caution">
    <text evidence="2">The sequence shown here is derived from an EMBL/GenBank/DDBJ whole genome shotgun (WGS) entry which is preliminary data.</text>
</comment>
<dbReference type="SUPFAM" id="SSF51126">
    <property type="entry name" value="Pectin lyase-like"/>
    <property type="match status" value="4"/>
</dbReference>
<evidence type="ECO:0000313" key="3">
    <source>
        <dbReference type="Proteomes" id="UP000029738"/>
    </source>
</evidence>
<keyword evidence="3" id="KW-1185">Reference proteome</keyword>
<dbReference type="InterPro" id="IPR012334">
    <property type="entry name" value="Pectin_lyas_fold"/>
</dbReference>
<dbReference type="InterPro" id="IPR011050">
    <property type="entry name" value="Pectin_lyase_fold/virulence"/>
</dbReference>
<organism evidence="2 3">
    <name type="scientific">Tolypothrix bouteillei VB521301</name>
    <dbReference type="NCBI Taxonomy" id="1479485"/>
    <lineage>
        <taxon>Bacteria</taxon>
        <taxon>Bacillati</taxon>
        <taxon>Cyanobacteriota</taxon>
        <taxon>Cyanophyceae</taxon>
        <taxon>Nostocales</taxon>
        <taxon>Tolypothrichaceae</taxon>
        <taxon>Tolypothrix</taxon>
    </lineage>
</organism>
<dbReference type="InterPro" id="IPR008638">
    <property type="entry name" value="FhaB/CdiA-like_TPS"/>
</dbReference>
<dbReference type="Pfam" id="PF05860">
    <property type="entry name" value="TPS"/>
    <property type="match status" value="1"/>
</dbReference>
<dbReference type="NCBIfam" id="TIGR01901">
    <property type="entry name" value="adhes_NPXG"/>
    <property type="match status" value="1"/>
</dbReference>
<sequence>MTTILLSSRISLKTCLALVALLGISTVKRAVAQSIVPDTTMGSESSRVGSLSGIPLDIIGGGATRGNNLFHSFQKFNVDAGRTASFVSPNGIKNIITRVTGSDRSNILGKLSVSGKANLFLINPNGISFGPNASIDIGGSFMATTANAIQFSDKGLFSASTPERPNATLTINPSALLFNQISAQSIINRSLVGLEVKRNQSLLLVGGDVELIGGKLKAPNGQLSLVAVSGNGVVNLQTADNQLRLSVPESVPRANISLSQQALLDVSLPQNTVVGDSGLEPNIQLQGKRISVRDSQIFAIATGTNTAGTLTVNASESLDVLENSQLSTEALGTGLSGNLTIQTGRLTVGNGSQISTGISSSGKAANLFVTATESVNLFGTNEYGKPSGLFTNALNGGDAGDITIQTDNFVVKDGAQVSASSSGGQGGKLFVNAKSIELFGTAANANPSGFFTSTSNGGKAGDLSIKTNTLTLQGGAQISASSLGGQGGKLFVDAQSVNISGFSNAGNYSSGLYAVSQNSKGDAGELIIQTGTLIVGNGGQVSASTFGDGEGKGGTLSINASKLIELVGSSPTRQSGLLVGTANFGTAGDININTPKLIVREGAIISAKTAGLAEGGNLTIKAGEIFLQDRGQISVSSEGGSQAGNIDVTAASIRLDRQGTISTETKFGEGGNITLRARSISLRNNSNITATAGSDNAGGNGGNINIDTIILISSANSDITANAFTGRGGNINLKAQGLFLAPDTDITASSRFGTDGVVQINRPDTDPSSGLVELPANLADATQQIDTSCNAGNIQTANSLIVTERGGIPTSPYQPLIADALQVDWVTPQPDTHARSSSTRIKQTSINSGAIVEATRWVKSANGEVVLVAHAPHVSPQSSLRSLQCLKTRPSPP</sequence>
<dbReference type="Gene3D" id="2.160.20.10">
    <property type="entry name" value="Single-stranded right-handed beta-helix, Pectin lyase-like"/>
    <property type="match status" value="3"/>
</dbReference>
<protein>
    <submittedName>
        <fullName evidence="2">Filamentous hemagglutinin N-terminal domain-containing protein</fullName>
    </submittedName>
</protein>
<feature type="domain" description="Filamentous haemagglutinin FhaB/tRNA nuclease CdiA-like TPS" evidence="1">
    <location>
        <begin position="35"/>
        <end position="152"/>
    </location>
</feature>
<gene>
    <name evidence="2" type="ORF">DA73_0400039540</name>
</gene>
<accession>A0A8S9STG8</accession>
<evidence type="ECO:0000259" key="1">
    <source>
        <dbReference type="SMART" id="SM00912"/>
    </source>
</evidence>
<proteinExistence type="predicted"/>
<dbReference type="Proteomes" id="UP000029738">
    <property type="component" value="Unassembled WGS sequence"/>
</dbReference>
<reference evidence="2" key="1">
    <citation type="journal article" date="2015" name="Genome Announc.">
        <title>Draft Genome Sequence of Tolypothrix boutellei Strain VB521301.</title>
        <authorList>
            <person name="Chandrababunaidu M.M."/>
            <person name="Singh D."/>
            <person name="Sen D."/>
            <person name="Bhan S."/>
            <person name="Das S."/>
            <person name="Gupta A."/>
            <person name="Adhikary S.P."/>
            <person name="Tripathy S."/>
        </authorList>
    </citation>
    <scope>NUCLEOTIDE SEQUENCE</scope>
    <source>
        <strain evidence="2">VB521301</strain>
    </source>
</reference>
<dbReference type="OrthoDB" id="9778857at2"/>
<dbReference type="SMART" id="SM00912">
    <property type="entry name" value="Haemagg_act"/>
    <property type="match status" value="1"/>
</dbReference>
<dbReference type="RefSeq" id="WP_082051783.1">
    <property type="nucleotide sequence ID" value="NZ_JHEG04000002.1"/>
</dbReference>
<name>A0A8S9STG8_9CYAN</name>
<evidence type="ECO:0000313" key="2">
    <source>
        <dbReference type="EMBL" id="KAF3883810.1"/>
    </source>
</evidence>